<comment type="caution">
    <text evidence="2">The sequence shown here is derived from an EMBL/GenBank/DDBJ whole genome shotgun (WGS) entry which is preliminary data.</text>
</comment>
<sequence length="107" mass="10492">MHGTLGLMTIPTPKGPPKNGTPTLGLSCAGFAGCTESTGPGGVKIVTYVYDLGAEKGFKINVGAPGDRLLTVSVGNASTLPPVSAAPPLTTAQATAIATEVASKIAA</sequence>
<keyword evidence="3" id="KW-1185">Reference proteome</keyword>
<name>A0A8J3YXD6_9ACTN</name>
<organism evidence="2 3">
    <name type="scientific">Virgisporangium aliadipatigenens</name>
    <dbReference type="NCBI Taxonomy" id="741659"/>
    <lineage>
        <taxon>Bacteria</taxon>
        <taxon>Bacillati</taxon>
        <taxon>Actinomycetota</taxon>
        <taxon>Actinomycetes</taxon>
        <taxon>Micromonosporales</taxon>
        <taxon>Micromonosporaceae</taxon>
        <taxon>Virgisporangium</taxon>
    </lineage>
</organism>
<proteinExistence type="predicted"/>
<protein>
    <submittedName>
        <fullName evidence="2">Uncharacterized protein</fullName>
    </submittedName>
</protein>
<gene>
    <name evidence="2" type="ORF">Val02_84260</name>
</gene>
<feature type="region of interest" description="Disordered" evidence="1">
    <location>
        <begin position="1"/>
        <end position="21"/>
    </location>
</feature>
<accession>A0A8J3YXD6</accession>
<reference evidence="2" key="1">
    <citation type="submission" date="2021-01" db="EMBL/GenBank/DDBJ databases">
        <title>Whole genome shotgun sequence of Virgisporangium aliadipatigenens NBRC 105644.</title>
        <authorList>
            <person name="Komaki H."/>
            <person name="Tamura T."/>
        </authorList>
    </citation>
    <scope>NUCLEOTIDE SEQUENCE</scope>
    <source>
        <strain evidence="2">NBRC 105644</strain>
    </source>
</reference>
<evidence type="ECO:0000313" key="3">
    <source>
        <dbReference type="Proteomes" id="UP000619260"/>
    </source>
</evidence>
<dbReference type="AlphaFoldDB" id="A0A8J3YXD6"/>
<dbReference type="Proteomes" id="UP000619260">
    <property type="component" value="Unassembled WGS sequence"/>
</dbReference>
<evidence type="ECO:0000313" key="2">
    <source>
        <dbReference type="EMBL" id="GIJ51540.1"/>
    </source>
</evidence>
<evidence type="ECO:0000256" key="1">
    <source>
        <dbReference type="SAM" id="MobiDB-lite"/>
    </source>
</evidence>
<dbReference type="EMBL" id="BOPF01000050">
    <property type="protein sequence ID" value="GIJ51540.1"/>
    <property type="molecule type" value="Genomic_DNA"/>
</dbReference>